<gene>
    <name evidence="2" type="ORF">QWY29_08145</name>
</gene>
<dbReference type="EMBL" id="JAUHJR010000002">
    <property type="protein sequence ID" value="MDN4161321.1"/>
    <property type="molecule type" value="Genomic_DNA"/>
</dbReference>
<protein>
    <submittedName>
        <fullName evidence="2">Uncharacterized protein</fullName>
    </submittedName>
</protein>
<dbReference type="Proteomes" id="UP001168537">
    <property type="component" value="Unassembled WGS sequence"/>
</dbReference>
<comment type="caution">
    <text evidence="2">The sequence shown here is derived from an EMBL/GenBank/DDBJ whole genome shotgun (WGS) entry which is preliminary data.</text>
</comment>
<accession>A0ABT8ETI3</accession>
<organism evidence="2 3">
    <name type="scientific">Nocardioides abyssi</name>
    <dbReference type="NCBI Taxonomy" id="3058370"/>
    <lineage>
        <taxon>Bacteria</taxon>
        <taxon>Bacillati</taxon>
        <taxon>Actinomycetota</taxon>
        <taxon>Actinomycetes</taxon>
        <taxon>Propionibacteriales</taxon>
        <taxon>Nocardioidaceae</taxon>
        <taxon>Nocardioides</taxon>
    </lineage>
</organism>
<feature type="region of interest" description="Disordered" evidence="1">
    <location>
        <begin position="1"/>
        <end position="55"/>
    </location>
</feature>
<sequence length="55" mass="5688">MAVLPARRPRGVLADRPTASTHASTADMLDPAQEVTISHAPHQATKNADAAGRSA</sequence>
<proteinExistence type="predicted"/>
<evidence type="ECO:0000313" key="3">
    <source>
        <dbReference type="Proteomes" id="UP001168537"/>
    </source>
</evidence>
<evidence type="ECO:0000256" key="1">
    <source>
        <dbReference type="SAM" id="MobiDB-lite"/>
    </source>
</evidence>
<keyword evidence="3" id="KW-1185">Reference proteome</keyword>
<evidence type="ECO:0000313" key="2">
    <source>
        <dbReference type="EMBL" id="MDN4161321.1"/>
    </source>
</evidence>
<reference evidence="2" key="1">
    <citation type="submission" date="2023-06" db="EMBL/GenBank/DDBJ databases">
        <title>Draft genome sequence of Nocardioides sp. SOB72.</title>
        <authorList>
            <person name="Zhang G."/>
        </authorList>
    </citation>
    <scope>NUCLEOTIDE SEQUENCE</scope>
    <source>
        <strain evidence="2">SOB72</strain>
    </source>
</reference>
<name>A0ABT8ETI3_9ACTN</name>
<dbReference type="RefSeq" id="WP_300960214.1">
    <property type="nucleotide sequence ID" value="NZ_JAUHJR010000002.1"/>
</dbReference>